<feature type="domain" description="DUF6562" evidence="2">
    <location>
        <begin position="53"/>
        <end position="308"/>
    </location>
</feature>
<sequence length="577" mass="63747">MKKILIGLIYCCCMGLFLTSCSDDDNTSGGDVNQMRISATLPGRISVNPTRTIDGHKLRGILELWTKGENAKPVYRAEVAVDPVTGKTTIPFELTLEPGTYDYLMWVDYIDQNAVAINATDDNTSSRYADKYYDTSNLMNVTVKDVHSLMNNDACDAFFYKGEIQKKGNEVFQQEIELIRPFTKVSVLEKNLKEFNLLKGLSVSYSASMKFNVNTGSTFGEATDVDYVNSDFNPALKTDGTLFTAYLFANEEGKKLGEVNLSFTTDLGVQHVVVPQIIPLLRNQHIKVSGNMMAESPDPNNDFEISFDVEVADWGASDQDIVATEVKAKVGDFFYADGSYFSTYIKDEANPCIGIVFAVASDGGKASTDDPANYVDKNGKQKLEKIRGWVVAAKEIEGRFKVKVDNPGNPSQEVTLDLGILPGSALGQGKADISGFKNTEVFKQDAITLADYPVVEQIINYENDPATKAPASTSGWYWGAVKQYLILSEEYAKVTVENKVVTYWEYLTVGKSIETLVNDQAAVHFGLDGEQFYWSSTVDAATGKIFRVGLRTLGINFGQTAGWKLNDARHFRPILTF</sequence>
<organism evidence="3 4">
    <name type="scientific">Bacteroides reticulotermitis</name>
    <dbReference type="NCBI Taxonomy" id="1133319"/>
    <lineage>
        <taxon>Bacteria</taxon>
        <taxon>Pseudomonadati</taxon>
        <taxon>Bacteroidota</taxon>
        <taxon>Bacteroidia</taxon>
        <taxon>Bacteroidales</taxon>
        <taxon>Bacteroidaceae</taxon>
        <taxon>Bacteroides</taxon>
    </lineage>
</organism>
<reference evidence="3" key="1">
    <citation type="submission" date="2020-08" db="EMBL/GenBank/DDBJ databases">
        <title>Genomic Encyclopedia of Type Strains, Phase IV (KMG-IV): sequencing the most valuable type-strain genomes for metagenomic binning, comparative biology and taxonomic classification.</title>
        <authorList>
            <person name="Goeker M."/>
        </authorList>
    </citation>
    <scope>NUCLEOTIDE SEQUENCE [LARGE SCALE GENOMIC DNA]</scope>
    <source>
        <strain evidence="3">DSM 105720</strain>
    </source>
</reference>
<dbReference type="EMBL" id="JACIER010000001">
    <property type="protein sequence ID" value="MBB4042621.1"/>
    <property type="molecule type" value="Genomic_DNA"/>
</dbReference>
<dbReference type="AlphaFoldDB" id="A0A840CUR3"/>
<comment type="caution">
    <text evidence="3">The sequence shown here is derived from an EMBL/GenBank/DDBJ whole genome shotgun (WGS) entry which is preliminary data.</text>
</comment>
<evidence type="ECO:0000259" key="2">
    <source>
        <dbReference type="Pfam" id="PF20200"/>
    </source>
</evidence>
<feature type="signal peptide" evidence="1">
    <location>
        <begin position="1"/>
        <end position="22"/>
    </location>
</feature>
<keyword evidence="1" id="KW-0732">Signal</keyword>
<evidence type="ECO:0000313" key="3">
    <source>
        <dbReference type="EMBL" id="MBB4042621.1"/>
    </source>
</evidence>
<name>A0A840CUR3_9BACE</name>
<dbReference type="RefSeq" id="WP_148298224.1">
    <property type="nucleotide sequence ID" value="NZ_JACIER010000001.1"/>
</dbReference>
<proteinExistence type="predicted"/>
<dbReference type="InterPro" id="IPR046692">
    <property type="entry name" value="DUF6562"/>
</dbReference>
<keyword evidence="4" id="KW-1185">Reference proteome</keyword>
<accession>A0A840CUR3</accession>
<dbReference type="PROSITE" id="PS51257">
    <property type="entry name" value="PROKAR_LIPOPROTEIN"/>
    <property type="match status" value="1"/>
</dbReference>
<evidence type="ECO:0000256" key="1">
    <source>
        <dbReference type="SAM" id="SignalP"/>
    </source>
</evidence>
<dbReference type="Proteomes" id="UP000560658">
    <property type="component" value="Unassembled WGS sequence"/>
</dbReference>
<feature type="chain" id="PRO_5032270188" description="DUF6562 domain-containing protein" evidence="1">
    <location>
        <begin position="23"/>
        <end position="577"/>
    </location>
</feature>
<dbReference type="Pfam" id="PF20200">
    <property type="entry name" value="DUF6562"/>
    <property type="match status" value="1"/>
</dbReference>
<protein>
    <recommendedName>
        <fullName evidence="2">DUF6562 domain-containing protein</fullName>
    </recommendedName>
</protein>
<evidence type="ECO:0000313" key="4">
    <source>
        <dbReference type="Proteomes" id="UP000560658"/>
    </source>
</evidence>
<gene>
    <name evidence="3" type="ORF">GGR06_000380</name>
</gene>